<sequence length="192" mass="21892">MDDKVDIKDFLEFVYSFYKTMKDHEVTLVYEGEVTHQITKAFTSLTETNMEAEEEGPSTQKKVFHVMVECLQNMSKHAETIDASNLKKDGRGIFMLSKNEDAYNITTGNVLNNSKVAHITKMLEQINSLDKDGLKKLYKQQIKEGRLSNKGGAGLGFIDIAKKTGNKLYYNFLSINDEFSFFVFTSKISRNN</sequence>
<protein>
    <submittedName>
        <fullName evidence="1">Uncharacterized protein</fullName>
    </submittedName>
</protein>
<dbReference type="InterPro" id="IPR046239">
    <property type="entry name" value="DUF6272"/>
</dbReference>
<dbReference type="OrthoDB" id="1117715at2"/>
<dbReference type="AlphaFoldDB" id="A0A0S2HZI3"/>
<reference evidence="1 2" key="1">
    <citation type="submission" date="2015-11" db="EMBL/GenBank/DDBJ databases">
        <title>Description and complete genome sequence of a novel strain predominating in hypersaline microbial mats and representing a new family of the Bacteriodetes phylum.</title>
        <authorList>
            <person name="Spring S."/>
            <person name="Bunk B."/>
            <person name="Sproer C."/>
            <person name="Klenk H.-P."/>
        </authorList>
    </citation>
    <scope>NUCLEOTIDE SEQUENCE [LARGE SCALE GENOMIC DNA]</scope>
    <source>
        <strain evidence="1 2">L21-Spi-D4</strain>
    </source>
</reference>
<evidence type="ECO:0000313" key="1">
    <source>
        <dbReference type="EMBL" id="ALO15405.1"/>
    </source>
</evidence>
<name>A0A0S2HZI3_9BACT</name>
<dbReference type="Proteomes" id="UP000064893">
    <property type="component" value="Chromosome"/>
</dbReference>
<organism evidence="1 2">
    <name type="scientific">Salinivirga cyanobacteriivorans</name>
    <dbReference type="NCBI Taxonomy" id="1307839"/>
    <lineage>
        <taxon>Bacteria</taxon>
        <taxon>Pseudomonadati</taxon>
        <taxon>Bacteroidota</taxon>
        <taxon>Bacteroidia</taxon>
        <taxon>Bacteroidales</taxon>
        <taxon>Salinivirgaceae</taxon>
        <taxon>Salinivirga</taxon>
    </lineage>
</organism>
<proteinExistence type="predicted"/>
<dbReference type="RefSeq" id="WP_057952870.1">
    <property type="nucleotide sequence ID" value="NZ_CP013118.1"/>
</dbReference>
<dbReference type="KEGG" id="blq:L21SP5_01763"/>
<dbReference type="STRING" id="1307839.L21SP5_01763"/>
<keyword evidence="2" id="KW-1185">Reference proteome</keyword>
<evidence type="ECO:0000313" key="2">
    <source>
        <dbReference type="Proteomes" id="UP000064893"/>
    </source>
</evidence>
<dbReference type="NCBIfam" id="NF038262">
    <property type="entry name" value="SiaB_fam_kinase"/>
    <property type="match status" value="1"/>
</dbReference>
<dbReference type="EMBL" id="CP013118">
    <property type="protein sequence ID" value="ALO15405.1"/>
    <property type="molecule type" value="Genomic_DNA"/>
</dbReference>
<gene>
    <name evidence="1" type="ORF">L21SP5_01763</name>
</gene>
<dbReference type="PATRIC" id="fig|1307839.3.peg.1867"/>
<dbReference type="Pfam" id="PF19788">
    <property type="entry name" value="DUF6272"/>
    <property type="match status" value="1"/>
</dbReference>
<accession>A0A0S2HZI3</accession>